<organism evidence="1 2">
    <name type="scientific">Serratia ficaria</name>
    <dbReference type="NCBI Taxonomy" id="61651"/>
    <lineage>
        <taxon>Bacteria</taxon>
        <taxon>Pseudomonadati</taxon>
        <taxon>Pseudomonadota</taxon>
        <taxon>Gammaproteobacteria</taxon>
        <taxon>Enterobacterales</taxon>
        <taxon>Yersiniaceae</taxon>
        <taxon>Serratia</taxon>
    </lineage>
</organism>
<accession>A0A240C4Q6</accession>
<proteinExistence type="predicted"/>
<dbReference type="AlphaFoldDB" id="A0A240C4Q6"/>
<protein>
    <submittedName>
        <fullName evidence="1">Uncharacterized protein</fullName>
    </submittedName>
</protein>
<dbReference type="RefSeq" id="WP_095098128.1">
    <property type="nucleotide sequence ID" value="NZ_CAMIQD010000001.1"/>
</dbReference>
<dbReference type="Proteomes" id="UP000215134">
    <property type="component" value="Chromosome 1"/>
</dbReference>
<dbReference type="KEGG" id="sfj:SAMEA4384070_3054"/>
<dbReference type="EMBL" id="LT906479">
    <property type="protein sequence ID" value="SNW02964.1"/>
    <property type="molecule type" value="Genomic_DNA"/>
</dbReference>
<evidence type="ECO:0000313" key="1">
    <source>
        <dbReference type="EMBL" id="SNW02964.1"/>
    </source>
</evidence>
<sequence length="264" mass="30489">MDAKIAWHTWRKILRDEGLQQQLVDRQWQPQICDAFTPEEQAVIADYAENIDRARWFIENYQFRLVNSFINALENGAPLTLRALLNRGVGMPQLSREFLQAHQWYDYGPRVYTYCRDILNWLTADGKNHVWPAPLVDLMELESQVVSLYLSLQQGVFSEVAGTAGYTHTGMARLYCSQFRLSQWLRDKKTLGQAMPPPGEEHLLVTLPDLNSRHKYLLLPPRCAALFNQPPVAEAPLDESDRPFLARLVAANALMWREVTHEVR</sequence>
<keyword evidence="2" id="KW-1185">Reference proteome</keyword>
<name>A0A240C4Q6_SERFI</name>
<dbReference type="GeneID" id="75028202"/>
<evidence type="ECO:0000313" key="2">
    <source>
        <dbReference type="Proteomes" id="UP000215134"/>
    </source>
</evidence>
<reference evidence="1 2" key="1">
    <citation type="submission" date="2017-06" db="EMBL/GenBank/DDBJ databases">
        <authorList>
            <consortium name="Pathogen Informatics"/>
        </authorList>
    </citation>
    <scope>NUCLEOTIDE SEQUENCE [LARGE SCALE GENOMIC DNA]</scope>
    <source>
        <strain evidence="1 2">NCTC12148</strain>
    </source>
</reference>
<dbReference type="OrthoDB" id="8210390at2"/>
<gene>
    <name evidence="1" type="ORF">SAMEA4384070_03054</name>
</gene>